<reference evidence="3 4" key="1">
    <citation type="submission" date="2018-08" db="EMBL/GenBank/DDBJ databases">
        <title>Genomic investigation of the strawberry pathogen Phytophthora fragariae indicates pathogenicity is determined by transcriptional variation in three key races.</title>
        <authorList>
            <person name="Adams T.M."/>
            <person name="Armitage A.D."/>
            <person name="Sobczyk M.K."/>
            <person name="Bates H.J."/>
            <person name="Dunwell J.M."/>
            <person name="Nellist C.F."/>
            <person name="Harrison R.J."/>
        </authorList>
    </citation>
    <scope>NUCLEOTIDE SEQUENCE [LARGE SCALE GENOMIC DNA]</scope>
    <source>
        <strain evidence="2 4">A4</strain>
        <strain evidence="1 3">NOV-27</strain>
    </source>
</reference>
<dbReference type="AlphaFoldDB" id="A0A6A3V275"/>
<protein>
    <submittedName>
        <fullName evidence="1">Uncharacterized protein</fullName>
    </submittedName>
</protein>
<evidence type="ECO:0000313" key="4">
    <source>
        <dbReference type="Proteomes" id="UP000437068"/>
    </source>
</evidence>
<gene>
    <name evidence="2" type="ORF">PF001_g31358</name>
    <name evidence="1" type="ORF">PF005_g32497</name>
</gene>
<evidence type="ECO:0000313" key="2">
    <source>
        <dbReference type="EMBL" id="KAE9264256.1"/>
    </source>
</evidence>
<comment type="caution">
    <text evidence="1">The sequence shown here is derived from an EMBL/GenBank/DDBJ whole genome shotgun (WGS) entry which is preliminary data.</text>
</comment>
<organism evidence="1 3">
    <name type="scientific">Phytophthora fragariae</name>
    <dbReference type="NCBI Taxonomy" id="53985"/>
    <lineage>
        <taxon>Eukaryota</taxon>
        <taxon>Sar</taxon>
        <taxon>Stramenopiles</taxon>
        <taxon>Oomycota</taxon>
        <taxon>Peronosporomycetes</taxon>
        <taxon>Peronosporales</taxon>
        <taxon>Peronosporaceae</taxon>
        <taxon>Phytophthora</taxon>
    </lineage>
</organism>
<accession>A0A6A3V275</accession>
<dbReference type="Proteomes" id="UP000437068">
    <property type="component" value="Unassembled WGS sequence"/>
</dbReference>
<dbReference type="EMBL" id="QXGB01008056">
    <property type="protein sequence ID" value="KAE9158322.1"/>
    <property type="molecule type" value="Genomic_DNA"/>
</dbReference>
<evidence type="ECO:0000313" key="3">
    <source>
        <dbReference type="Proteomes" id="UP000433483"/>
    </source>
</evidence>
<sequence>MTCCPWGGFHRLQLAACAALQPRAASCSHLLSTCLYFTKNDLKMTGHFISDRGDI</sequence>
<evidence type="ECO:0000313" key="1">
    <source>
        <dbReference type="EMBL" id="KAE9158322.1"/>
    </source>
</evidence>
<keyword evidence="3" id="KW-1185">Reference proteome</keyword>
<proteinExistence type="predicted"/>
<dbReference type="Proteomes" id="UP000433483">
    <property type="component" value="Unassembled WGS sequence"/>
</dbReference>
<dbReference type="EMBL" id="QXGE01006956">
    <property type="protein sequence ID" value="KAE9264256.1"/>
    <property type="molecule type" value="Genomic_DNA"/>
</dbReference>
<dbReference type="OrthoDB" id="10307350at2759"/>
<name>A0A6A3V275_9STRA</name>